<proteinExistence type="evidence at transcript level"/>
<protein>
    <submittedName>
        <fullName evidence="1">Uncharacterized protein</fullName>
    </submittedName>
</protein>
<accession>B6UDM6</accession>
<dbReference type="AlphaFoldDB" id="B6UDM6"/>
<dbReference type="EMBL" id="EU975341">
    <property type="protein sequence ID" value="ACG47459.1"/>
    <property type="molecule type" value="mRNA"/>
</dbReference>
<sequence length="110" mass="12065">MHEQQQPGSPRVACADPICAAPTCDITIPLVPRCPAPLDSLNIKSIKCAFKYVCKLAALRRCRASRVACSTKIPSPWTAHVQLKSDWPGCLMYVYFTHCDLVDGVFICVG</sequence>
<evidence type="ECO:0000313" key="1">
    <source>
        <dbReference type="EMBL" id="ACG47459.1"/>
    </source>
</evidence>
<reference evidence="1" key="1">
    <citation type="journal article" date="2009" name="Plant Mol. Biol.">
        <title>Insights into corn genes derived from large-scale cDNA sequencing.</title>
        <authorList>
            <person name="Alexandrov N.N."/>
            <person name="Brover V.V."/>
            <person name="Freidin S."/>
            <person name="Troukhan M.E."/>
            <person name="Tatarinova T.V."/>
            <person name="Zhang H."/>
            <person name="Swaller T.J."/>
            <person name="Lu Y.P."/>
            <person name="Bouck J."/>
            <person name="Flavell R.B."/>
            <person name="Feldmann K.A."/>
        </authorList>
    </citation>
    <scope>NUCLEOTIDE SEQUENCE</scope>
</reference>
<name>B6UDM6_MAIZE</name>
<organism evidence="1">
    <name type="scientific">Zea mays</name>
    <name type="common">Maize</name>
    <dbReference type="NCBI Taxonomy" id="4577"/>
    <lineage>
        <taxon>Eukaryota</taxon>
        <taxon>Viridiplantae</taxon>
        <taxon>Streptophyta</taxon>
        <taxon>Embryophyta</taxon>
        <taxon>Tracheophyta</taxon>
        <taxon>Spermatophyta</taxon>
        <taxon>Magnoliopsida</taxon>
        <taxon>Liliopsida</taxon>
        <taxon>Poales</taxon>
        <taxon>Poaceae</taxon>
        <taxon>PACMAD clade</taxon>
        <taxon>Panicoideae</taxon>
        <taxon>Andropogonodae</taxon>
        <taxon>Andropogoneae</taxon>
        <taxon>Tripsacinae</taxon>
        <taxon>Zea</taxon>
    </lineage>
</organism>